<gene>
    <name evidence="2" type="ORF">ACFOWS_02640</name>
</gene>
<keyword evidence="1" id="KW-1133">Transmembrane helix</keyword>
<dbReference type="EMBL" id="JBHSCL010000003">
    <property type="protein sequence ID" value="MFC4219012.1"/>
    <property type="molecule type" value="Genomic_DNA"/>
</dbReference>
<evidence type="ECO:0000313" key="3">
    <source>
        <dbReference type="Proteomes" id="UP001595841"/>
    </source>
</evidence>
<keyword evidence="3" id="KW-1185">Reference proteome</keyword>
<name>A0ABV8PJD1_9FLAO</name>
<protein>
    <submittedName>
        <fullName evidence="2">Uncharacterized protein</fullName>
    </submittedName>
</protein>
<proteinExistence type="predicted"/>
<feature type="transmembrane region" description="Helical" evidence="1">
    <location>
        <begin position="9"/>
        <end position="29"/>
    </location>
</feature>
<keyword evidence="1" id="KW-0812">Transmembrane</keyword>
<dbReference type="Proteomes" id="UP001595841">
    <property type="component" value="Unassembled WGS sequence"/>
</dbReference>
<keyword evidence="1" id="KW-0472">Membrane</keyword>
<evidence type="ECO:0000313" key="2">
    <source>
        <dbReference type="EMBL" id="MFC4219012.1"/>
    </source>
</evidence>
<reference evidence="3" key="1">
    <citation type="journal article" date="2019" name="Int. J. Syst. Evol. Microbiol.">
        <title>The Global Catalogue of Microorganisms (GCM) 10K type strain sequencing project: providing services to taxonomists for standard genome sequencing and annotation.</title>
        <authorList>
            <consortium name="The Broad Institute Genomics Platform"/>
            <consortium name="The Broad Institute Genome Sequencing Center for Infectious Disease"/>
            <person name="Wu L."/>
            <person name="Ma J."/>
        </authorList>
    </citation>
    <scope>NUCLEOTIDE SEQUENCE [LARGE SCALE GENOMIC DNA]</scope>
    <source>
        <strain evidence="3">CGMCC 1.15774</strain>
    </source>
</reference>
<accession>A0ABV8PJD1</accession>
<organism evidence="2 3">
    <name type="scientific">Flagellimonas marina</name>
    <dbReference type="NCBI Taxonomy" id="1775168"/>
    <lineage>
        <taxon>Bacteria</taxon>
        <taxon>Pseudomonadati</taxon>
        <taxon>Bacteroidota</taxon>
        <taxon>Flavobacteriia</taxon>
        <taxon>Flavobacteriales</taxon>
        <taxon>Flavobacteriaceae</taxon>
        <taxon>Flagellimonas</taxon>
    </lineage>
</organism>
<comment type="caution">
    <text evidence="2">The sequence shown here is derived from an EMBL/GenBank/DDBJ whole genome shotgun (WGS) entry which is preliminary data.</text>
</comment>
<dbReference type="RefSeq" id="WP_379762404.1">
    <property type="nucleotide sequence ID" value="NZ_JBHSCL010000003.1"/>
</dbReference>
<evidence type="ECO:0000256" key="1">
    <source>
        <dbReference type="SAM" id="Phobius"/>
    </source>
</evidence>
<sequence length="81" mass="9353">MIHIKIADLAIDIMIFKFFPAVTGLFAFWGVGGGIFGFFLSLIVAAGIKVALFFFEKEIKHFSYSLRERWDRHRIKGKDKK</sequence>
<feature type="transmembrane region" description="Helical" evidence="1">
    <location>
        <begin position="35"/>
        <end position="55"/>
    </location>
</feature>